<name>A0A512DBT9_9CELL</name>
<gene>
    <name evidence="2" type="ORF">CAE01nite_16400</name>
</gene>
<proteinExistence type="predicted"/>
<evidence type="ECO:0000313" key="2">
    <source>
        <dbReference type="EMBL" id="GEO33915.1"/>
    </source>
</evidence>
<keyword evidence="1" id="KW-0472">Membrane</keyword>
<evidence type="ECO:0000256" key="1">
    <source>
        <dbReference type="SAM" id="Phobius"/>
    </source>
</evidence>
<feature type="transmembrane region" description="Helical" evidence="1">
    <location>
        <begin position="108"/>
        <end position="131"/>
    </location>
</feature>
<dbReference type="Proteomes" id="UP000321181">
    <property type="component" value="Unassembled WGS sequence"/>
</dbReference>
<sequence length="138" mass="14466">MLVAAAVGVGLMAAVDEIVFHQLLGWHHFYDRSTSQVALASDGVLHAVELVLLVAGFFGLSDLRRRAALGRTAAWAGLLLGAGGFQLFDGVVDHKVLRVHQIRYGVDLVPYDVAWIGAAVLLLGAGAVLAARSRGGPA</sequence>
<reference evidence="2 3" key="1">
    <citation type="submission" date="2019-07" db="EMBL/GenBank/DDBJ databases">
        <title>Whole genome shotgun sequence of Cellulomonas aerilata NBRC 106308.</title>
        <authorList>
            <person name="Hosoyama A."/>
            <person name="Uohara A."/>
            <person name="Ohji S."/>
            <person name="Ichikawa N."/>
        </authorList>
    </citation>
    <scope>NUCLEOTIDE SEQUENCE [LARGE SCALE GENOMIC DNA]</scope>
    <source>
        <strain evidence="2 3">NBRC 106308</strain>
    </source>
</reference>
<keyword evidence="3" id="KW-1185">Reference proteome</keyword>
<accession>A0A512DBT9</accession>
<dbReference type="OrthoDB" id="5190099at2"/>
<feature type="transmembrane region" description="Helical" evidence="1">
    <location>
        <begin position="72"/>
        <end position="88"/>
    </location>
</feature>
<dbReference type="InterPro" id="IPR018719">
    <property type="entry name" value="DUF2243_membrane"/>
</dbReference>
<dbReference type="EMBL" id="BJYY01000012">
    <property type="protein sequence ID" value="GEO33915.1"/>
    <property type="molecule type" value="Genomic_DNA"/>
</dbReference>
<keyword evidence="1" id="KW-1133">Transmembrane helix</keyword>
<comment type="caution">
    <text evidence="2">The sequence shown here is derived from an EMBL/GenBank/DDBJ whole genome shotgun (WGS) entry which is preliminary data.</text>
</comment>
<keyword evidence="1" id="KW-0812">Transmembrane</keyword>
<dbReference type="AlphaFoldDB" id="A0A512DBT9"/>
<protein>
    <submittedName>
        <fullName evidence="2">Membrane protein</fullName>
    </submittedName>
</protein>
<organism evidence="2 3">
    <name type="scientific">Cellulomonas aerilata</name>
    <dbReference type="NCBI Taxonomy" id="515326"/>
    <lineage>
        <taxon>Bacteria</taxon>
        <taxon>Bacillati</taxon>
        <taxon>Actinomycetota</taxon>
        <taxon>Actinomycetes</taxon>
        <taxon>Micrococcales</taxon>
        <taxon>Cellulomonadaceae</taxon>
        <taxon>Cellulomonas</taxon>
    </lineage>
</organism>
<feature type="transmembrane region" description="Helical" evidence="1">
    <location>
        <begin position="37"/>
        <end position="60"/>
    </location>
</feature>
<dbReference type="Pfam" id="PF10002">
    <property type="entry name" value="DUF2243"/>
    <property type="match status" value="1"/>
</dbReference>
<evidence type="ECO:0000313" key="3">
    <source>
        <dbReference type="Proteomes" id="UP000321181"/>
    </source>
</evidence>